<feature type="domain" description="PLD phosphodiesterase" evidence="7">
    <location>
        <begin position="372"/>
        <end position="399"/>
    </location>
</feature>
<dbReference type="Proteomes" id="UP000324065">
    <property type="component" value="Unassembled WGS sequence"/>
</dbReference>
<evidence type="ECO:0000256" key="2">
    <source>
        <dbReference type="ARBA" id="ARBA00022737"/>
    </source>
</evidence>
<reference evidence="8 9" key="1">
    <citation type="submission" date="2019-09" db="EMBL/GenBank/DDBJ databases">
        <title>Genome sequence of Roseospira marina, one of the more divergent members of the non-sulfur purple photosynthetic bacterial family, the Rhodospirillaceae.</title>
        <authorList>
            <person name="Meyer T."/>
            <person name="Kyndt J."/>
        </authorList>
    </citation>
    <scope>NUCLEOTIDE SEQUENCE [LARGE SCALE GENOMIC DNA]</scope>
    <source>
        <strain evidence="8 9">DSM 15113</strain>
    </source>
</reference>
<evidence type="ECO:0000256" key="5">
    <source>
        <dbReference type="SAM" id="MobiDB-lite"/>
    </source>
</evidence>
<dbReference type="CDD" id="cd09143">
    <property type="entry name" value="PLDc_vPLD1_2_like_bac_2"/>
    <property type="match status" value="1"/>
</dbReference>
<feature type="transmembrane region" description="Helical" evidence="6">
    <location>
        <begin position="608"/>
        <end position="630"/>
    </location>
</feature>
<keyword evidence="2" id="KW-0677">Repeat</keyword>
<dbReference type="CDD" id="cd09140">
    <property type="entry name" value="PLDc_vPLD1_2_like_bac_1"/>
    <property type="match status" value="1"/>
</dbReference>
<feature type="domain" description="PLD phosphodiesterase" evidence="7">
    <location>
        <begin position="153"/>
        <end position="180"/>
    </location>
</feature>
<accession>A0A5M6IGH9</accession>
<keyword evidence="3" id="KW-0378">Hydrolase</keyword>
<dbReference type="PANTHER" id="PTHR18896:SF76">
    <property type="entry name" value="PHOSPHOLIPASE"/>
    <property type="match status" value="1"/>
</dbReference>
<feature type="transmembrane region" description="Helical" evidence="6">
    <location>
        <begin position="715"/>
        <end position="738"/>
    </location>
</feature>
<dbReference type="EMBL" id="VWPJ01000001">
    <property type="protein sequence ID" value="KAA5607334.1"/>
    <property type="molecule type" value="Genomic_DNA"/>
</dbReference>
<dbReference type="GO" id="GO:0004630">
    <property type="term" value="F:phospholipase D activity"/>
    <property type="evidence" value="ECO:0007669"/>
    <property type="project" value="UniProtKB-EC"/>
</dbReference>
<keyword evidence="6" id="KW-0812">Transmembrane</keyword>
<dbReference type="PROSITE" id="PS50035">
    <property type="entry name" value="PLD"/>
    <property type="match status" value="2"/>
</dbReference>
<dbReference type="OrthoDB" id="8828485at2"/>
<feature type="transmembrane region" description="Helical" evidence="6">
    <location>
        <begin position="687"/>
        <end position="709"/>
    </location>
</feature>
<proteinExistence type="predicted"/>
<dbReference type="InterPro" id="IPR032816">
    <property type="entry name" value="VTT_dom"/>
</dbReference>
<dbReference type="PANTHER" id="PTHR18896">
    <property type="entry name" value="PHOSPHOLIPASE D"/>
    <property type="match status" value="1"/>
</dbReference>
<evidence type="ECO:0000259" key="7">
    <source>
        <dbReference type="PROSITE" id="PS50035"/>
    </source>
</evidence>
<feature type="transmembrane region" description="Helical" evidence="6">
    <location>
        <begin position="578"/>
        <end position="601"/>
    </location>
</feature>
<feature type="transmembrane region" description="Helical" evidence="6">
    <location>
        <begin position="660"/>
        <end position="680"/>
    </location>
</feature>
<dbReference type="Pfam" id="PF09335">
    <property type="entry name" value="VTT_dom"/>
    <property type="match status" value="1"/>
</dbReference>
<keyword evidence="4" id="KW-0443">Lipid metabolism</keyword>
<sequence>MTPDTPEQIAGPGGGSVESFADLPPPLAHPGTTCWKITRADRFRFLVDGAAYFAALRQVLIAAREQVLISAWDISSTIPLVDPEAPPPDDGWPVRLAELLRALTEARPALHVRVLLWDFPVLYASDRELLPAWRQNWNPNPRMTLRLDGTGPVEGAHHEKVVVIDDRLAFMGGLDLAPARWDTSSHYMDDTRRRLPTSGEPYPAFHDMQAMMEGPVAGELGAMLRARWARVTGEAEPPKPTPFLPSAWPEGWAPDIDALPLALARTAPGDEMTAPVSEIAALIEADIRAARHWIYMEDQYLTSRLVADLLAERLAEPDGPEVVAVIPRIWDGWLETATMGVGRERLLRVLKNADHYGRLRVVTPVLEGRGPGKLKIHTKLMIVDDIALRHGSANLNNRSMGLDTELDYHLEPGLVDPVTGTARGDDVRHLIAFILCTLLGEHLAATPDQVRATLHETGSLRSVLDRYGDPAVRDLEPVESGDAPDDLVESMPSPVPGDFEAPVDAKDLRAVFLPDLGDIAESKGARHPYRRILILAGLGLALLIAWRFVPLDGPLTVERAAAWIEGVRGHPLAPLGGIGFVALGSLVMAPILPLMIANALVFGPIEGMIYNTIGTLITAAIGFGLGRLLAKNGLDTLTEKFPKARTLVEAVRNHALKTVIFFRVVPVLLFMVVNLACGAAGITWRTYLLGTLIGQLPGIAVLSLFGAGLGQLIQAASWTEVLLILLGLAALVLGFRWFSRVAARGRPKALDDEGGAGA</sequence>
<dbReference type="Gene3D" id="3.30.870.10">
    <property type="entry name" value="Endonuclease Chain A"/>
    <property type="match status" value="2"/>
</dbReference>
<feature type="transmembrane region" description="Helical" evidence="6">
    <location>
        <begin position="532"/>
        <end position="549"/>
    </location>
</feature>
<comment type="catalytic activity">
    <reaction evidence="1">
        <text>a 1,2-diacyl-sn-glycero-3-phosphocholine + H2O = a 1,2-diacyl-sn-glycero-3-phosphate + choline + H(+)</text>
        <dbReference type="Rhea" id="RHEA:14445"/>
        <dbReference type="ChEBI" id="CHEBI:15354"/>
        <dbReference type="ChEBI" id="CHEBI:15377"/>
        <dbReference type="ChEBI" id="CHEBI:15378"/>
        <dbReference type="ChEBI" id="CHEBI:57643"/>
        <dbReference type="ChEBI" id="CHEBI:58608"/>
        <dbReference type="EC" id="3.1.4.4"/>
    </reaction>
</comment>
<organism evidence="8 9">
    <name type="scientific">Roseospira marina</name>
    <dbReference type="NCBI Taxonomy" id="140057"/>
    <lineage>
        <taxon>Bacteria</taxon>
        <taxon>Pseudomonadati</taxon>
        <taxon>Pseudomonadota</taxon>
        <taxon>Alphaproteobacteria</taxon>
        <taxon>Rhodospirillales</taxon>
        <taxon>Rhodospirillaceae</taxon>
        <taxon>Roseospira</taxon>
    </lineage>
</organism>
<name>A0A5M6IGH9_9PROT</name>
<evidence type="ECO:0000256" key="6">
    <source>
        <dbReference type="SAM" id="Phobius"/>
    </source>
</evidence>
<evidence type="ECO:0000256" key="1">
    <source>
        <dbReference type="ARBA" id="ARBA00000798"/>
    </source>
</evidence>
<gene>
    <name evidence="8" type="ORF">F1188_00770</name>
</gene>
<evidence type="ECO:0000313" key="8">
    <source>
        <dbReference type="EMBL" id="KAA5607334.1"/>
    </source>
</evidence>
<dbReference type="SMART" id="SM00155">
    <property type="entry name" value="PLDc"/>
    <property type="match status" value="2"/>
</dbReference>
<feature type="region of interest" description="Disordered" evidence="5">
    <location>
        <begin position="1"/>
        <end position="23"/>
    </location>
</feature>
<evidence type="ECO:0000256" key="3">
    <source>
        <dbReference type="ARBA" id="ARBA00022801"/>
    </source>
</evidence>
<keyword evidence="9" id="KW-1185">Reference proteome</keyword>
<evidence type="ECO:0000313" key="9">
    <source>
        <dbReference type="Proteomes" id="UP000324065"/>
    </source>
</evidence>
<keyword evidence="6" id="KW-1133">Transmembrane helix</keyword>
<dbReference type="AlphaFoldDB" id="A0A5M6IGH9"/>
<dbReference type="GO" id="GO:0009395">
    <property type="term" value="P:phospholipid catabolic process"/>
    <property type="evidence" value="ECO:0007669"/>
    <property type="project" value="TreeGrafter"/>
</dbReference>
<keyword evidence="6" id="KW-0472">Membrane</keyword>
<dbReference type="InterPro" id="IPR015679">
    <property type="entry name" value="PLipase_D_fam"/>
</dbReference>
<protein>
    <recommendedName>
        <fullName evidence="7">PLD phosphodiesterase domain-containing protein</fullName>
    </recommendedName>
</protein>
<evidence type="ECO:0000256" key="4">
    <source>
        <dbReference type="ARBA" id="ARBA00023098"/>
    </source>
</evidence>
<dbReference type="SUPFAM" id="SSF56024">
    <property type="entry name" value="Phospholipase D/nuclease"/>
    <property type="match status" value="2"/>
</dbReference>
<dbReference type="InterPro" id="IPR001736">
    <property type="entry name" value="PLipase_D/transphosphatidylase"/>
</dbReference>
<comment type="caution">
    <text evidence="8">The sequence shown here is derived from an EMBL/GenBank/DDBJ whole genome shotgun (WGS) entry which is preliminary data.</text>
</comment>
<dbReference type="RefSeq" id="WP_150060470.1">
    <property type="nucleotide sequence ID" value="NZ_JACHII010000001.1"/>
</dbReference>
<dbReference type="Pfam" id="PF00614">
    <property type="entry name" value="PLDc"/>
    <property type="match status" value="1"/>
</dbReference>